<dbReference type="PRINTS" id="PR00081">
    <property type="entry name" value="GDHRDH"/>
</dbReference>
<keyword evidence="3" id="KW-0560">Oxidoreductase</keyword>
<organism evidence="4 5">
    <name type="scientific">Neodothiora populina</name>
    <dbReference type="NCBI Taxonomy" id="2781224"/>
    <lineage>
        <taxon>Eukaryota</taxon>
        <taxon>Fungi</taxon>
        <taxon>Dikarya</taxon>
        <taxon>Ascomycota</taxon>
        <taxon>Pezizomycotina</taxon>
        <taxon>Dothideomycetes</taxon>
        <taxon>Dothideomycetidae</taxon>
        <taxon>Dothideales</taxon>
        <taxon>Dothioraceae</taxon>
        <taxon>Neodothiora</taxon>
    </lineage>
</organism>
<sequence>MASFWLYKFPKSQFLESIPVQTSSFVSQTVIVTGSNTGLGFEAARQIAHLGASKLILACRTVATAEAAAAKIAADLGDKASKTEIEVWKLDISSFSSVKAFADRAKGLDRLDAVLQNAGAINPKFEILDESGEESNLMTLVTGPVLFGLLLLPILRASAKKTGSRGRLAYVGSDTHYIAQAKESQVADRPLFDAMNDPKIANMGNRYMTSKLLLYLAVKEIAARSPLSEDSNVIITVLTPGLCWSDLQRNASWAERIFMTGMLTVIARKTEVGGRTLVHGVTQDLGPEAHGNFLMDCKIGDEPDLSLQKRVADEIFPLMEKTEPGVTSCLNAKA</sequence>
<dbReference type="GeneID" id="95973928"/>
<evidence type="ECO:0000256" key="1">
    <source>
        <dbReference type="ARBA" id="ARBA00006484"/>
    </source>
</evidence>
<accession>A0ABR3P1T9</accession>
<keyword evidence="5" id="KW-1185">Reference proteome</keyword>
<gene>
    <name evidence="4" type="ORF">AAFC00_000225</name>
</gene>
<comment type="similarity">
    <text evidence="1">Belongs to the short-chain dehydrogenases/reductases (SDR) family.</text>
</comment>
<evidence type="ECO:0000313" key="4">
    <source>
        <dbReference type="EMBL" id="KAL1296759.1"/>
    </source>
</evidence>
<evidence type="ECO:0000256" key="2">
    <source>
        <dbReference type="ARBA" id="ARBA00022857"/>
    </source>
</evidence>
<reference evidence="4 5" key="1">
    <citation type="submission" date="2024-07" db="EMBL/GenBank/DDBJ databases">
        <title>Draft sequence of the Neodothiora populina.</title>
        <authorList>
            <person name="Drown D.D."/>
            <person name="Schuette U.S."/>
            <person name="Buechlein A.B."/>
            <person name="Rusch D.R."/>
            <person name="Winton L.W."/>
            <person name="Adams G.A."/>
        </authorList>
    </citation>
    <scope>NUCLEOTIDE SEQUENCE [LARGE SCALE GENOMIC DNA]</scope>
    <source>
        <strain evidence="4 5">CPC 39397</strain>
    </source>
</reference>
<dbReference type="EMBL" id="JBFMKM010000018">
    <property type="protein sequence ID" value="KAL1296759.1"/>
    <property type="molecule type" value="Genomic_DNA"/>
</dbReference>
<protein>
    <submittedName>
        <fullName evidence="4">Uncharacterized protein</fullName>
    </submittedName>
</protein>
<dbReference type="PANTHER" id="PTHR24320">
    <property type="entry name" value="RETINOL DEHYDROGENASE"/>
    <property type="match status" value="1"/>
</dbReference>
<dbReference type="InterPro" id="IPR002347">
    <property type="entry name" value="SDR_fam"/>
</dbReference>
<dbReference type="InterPro" id="IPR036291">
    <property type="entry name" value="NAD(P)-bd_dom_sf"/>
</dbReference>
<dbReference type="Gene3D" id="3.40.50.720">
    <property type="entry name" value="NAD(P)-binding Rossmann-like Domain"/>
    <property type="match status" value="1"/>
</dbReference>
<dbReference type="SUPFAM" id="SSF51735">
    <property type="entry name" value="NAD(P)-binding Rossmann-fold domains"/>
    <property type="match status" value="1"/>
</dbReference>
<evidence type="ECO:0000313" key="5">
    <source>
        <dbReference type="Proteomes" id="UP001562354"/>
    </source>
</evidence>
<evidence type="ECO:0000256" key="3">
    <source>
        <dbReference type="ARBA" id="ARBA00023002"/>
    </source>
</evidence>
<proteinExistence type="inferred from homology"/>
<dbReference type="PANTHER" id="PTHR24320:SF252">
    <property type="entry name" value="DEHYDROGENASE_REDUCTASE FAMILY PROTEIN, PUTATIVE (AFU_ORTHOLOGUE AFUA_3G08550)-RELATED"/>
    <property type="match status" value="1"/>
</dbReference>
<dbReference type="Proteomes" id="UP001562354">
    <property type="component" value="Unassembled WGS sequence"/>
</dbReference>
<dbReference type="Pfam" id="PF00106">
    <property type="entry name" value="adh_short"/>
    <property type="match status" value="1"/>
</dbReference>
<dbReference type="RefSeq" id="XP_069196441.1">
    <property type="nucleotide sequence ID" value="XM_069341630.1"/>
</dbReference>
<comment type="caution">
    <text evidence="4">The sequence shown here is derived from an EMBL/GenBank/DDBJ whole genome shotgun (WGS) entry which is preliminary data.</text>
</comment>
<name>A0ABR3P1T9_9PEZI</name>
<keyword evidence="2" id="KW-0521">NADP</keyword>